<name>A0A9K3I4F3_HELAN</name>
<keyword evidence="2" id="KW-1185">Reference proteome</keyword>
<comment type="caution">
    <text evidence="1">The sequence shown here is derived from an EMBL/GenBank/DDBJ whole genome shotgun (WGS) entry which is preliminary data.</text>
</comment>
<dbReference type="Proteomes" id="UP000215914">
    <property type="component" value="Unassembled WGS sequence"/>
</dbReference>
<evidence type="ECO:0000313" key="2">
    <source>
        <dbReference type="Proteomes" id="UP000215914"/>
    </source>
</evidence>
<reference evidence="1" key="2">
    <citation type="submission" date="2020-06" db="EMBL/GenBank/DDBJ databases">
        <title>Helianthus annuus Genome sequencing and assembly Release 2.</title>
        <authorList>
            <person name="Gouzy J."/>
            <person name="Langlade N."/>
            <person name="Munos S."/>
        </authorList>
    </citation>
    <scope>NUCLEOTIDE SEQUENCE</scope>
    <source>
        <tissue evidence="1">Leaves</tissue>
    </source>
</reference>
<dbReference type="EMBL" id="MNCJ02000324">
    <property type="protein sequence ID" value="KAF5789646.1"/>
    <property type="molecule type" value="Genomic_DNA"/>
</dbReference>
<dbReference type="Gramene" id="mRNA:HanXRQr2_Chr09g0373741">
    <property type="protein sequence ID" value="mRNA:HanXRQr2_Chr09g0373741"/>
    <property type="gene ID" value="HanXRQr2_Chr09g0373741"/>
</dbReference>
<sequence length="46" mass="5071">MSSVESAKNKDKGFDMEFGALVGCPDKYMRHEMNKVGTSNICLVCV</sequence>
<reference evidence="1" key="1">
    <citation type="journal article" date="2017" name="Nature">
        <title>The sunflower genome provides insights into oil metabolism, flowering and Asterid evolution.</title>
        <authorList>
            <person name="Badouin H."/>
            <person name="Gouzy J."/>
            <person name="Grassa C.J."/>
            <person name="Murat F."/>
            <person name="Staton S.E."/>
            <person name="Cottret L."/>
            <person name="Lelandais-Briere C."/>
            <person name="Owens G.L."/>
            <person name="Carrere S."/>
            <person name="Mayjonade B."/>
            <person name="Legrand L."/>
            <person name="Gill N."/>
            <person name="Kane N.C."/>
            <person name="Bowers J.E."/>
            <person name="Hubner S."/>
            <person name="Bellec A."/>
            <person name="Berard A."/>
            <person name="Berges H."/>
            <person name="Blanchet N."/>
            <person name="Boniface M.C."/>
            <person name="Brunel D."/>
            <person name="Catrice O."/>
            <person name="Chaidir N."/>
            <person name="Claudel C."/>
            <person name="Donnadieu C."/>
            <person name="Faraut T."/>
            <person name="Fievet G."/>
            <person name="Helmstetter N."/>
            <person name="King M."/>
            <person name="Knapp S.J."/>
            <person name="Lai Z."/>
            <person name="Le Paslier M.C."/>
            <person name="Lippi Y."/>
            <person name="Lorenzon L."/>
            <person name="Mandel J.R."/>
            <person name="Marage G."/>
            <person name="Marchand G."/>
            <person name="Marquand E."/>
            <person name="Bret-Mestries E."/>
            <person name="Morien E."/>
            <person name="Nambeesan S."/>
            <person name="Nguyen T."/>
            <person name="Pegot-Espagnet P."/>
            <person name="Pouilly N."/>
            <person name="Raftis F."/>
            <person name="Sallet E."/>
            <person name="Schiex T."/>
            <person name="Thomas J."/>
            <person name="Vandecasteele C."/>
            <person name="Vares D."/>
            <person name="Vear F."/>
            <person name="Vautrin S."/>
            <person name="Crespi M."/>
            <person name="Mangin B."/>
            <person name="Burke J.M."/>
            <person name="Salse J."/>
            <person name="Munos S."/>
            <person name="Vincourt P."/>
            <person name="Rieseberg L.H."/>
            <person name="Langlade N.B."/>
        </authorList>
    </citation>
    <scope>NUCLEOTIDE SEQUENCE</scope>
    <source>
        <tissue evidence="1">Leaves</tissue>
    </source>
</reference>
<accession>A0A9K3I4F3</accession>
<proteinExistence type="predicted"/>
<dbReference type="AlphaFoldDB" id="A0A9K3I4F3"/>
<organism evidence="1 2">
    <name type="scientific">Helianthus annuus</name>
    <name type="common">Common sunflower</name>
    <dbReference type="NCBI Taxonomy" id="4232"/>
    <lineage>
        <taxon>Eukaryota</taxon>
        <taxon>Viridiplantae</taxon>
        <taxon>Streptophyta</taxon>
        <taxon>Embryophyta</taxon>
        <taxon>Tracheophyta</taxon>
        <taxon>Spermatophyta</taxon>
        <taxon>Magnoliopsida</taxon>
        <taxon>eudicotyledons</taxon>
        <taxon>Gunneridae</taxon>
        <taxon>Pentapetalae</taxon>
        <taxon>asterids</taxon>
        <taxon>campanulids</taxon>
        <taxon>Asterales</taxon>
        <taxon>Asteraceae</taxon>
        <taxon>Asteroideae</taxon>
        <taxon>Heliantheae alliance</taxon>
        <taxon>Heliantheae</taxon>
        <taxon>Helianthus</taxon>
    </lineage>
</organism>
<protein>
    <submittedName>
        <fullName evidence="1">Uncharacterized protein</fullName>
    </submittedName>
</protein>
<evidence type="ECO:0000313" key="1">
    <source>
        <dbReference type="EMBL" id="KAF5789646.1"/>
    </source>
</evidence>
<gene>
    <name evidence="1" type="ORF">HanXRQr2_Chr09g0373741</name>
</gene>